<dbReference type="AlphaFoldDB" id="A0A0C2ZST6"/>
<accession>A0A0C2ZST6</accession>
<organism evidence="2 3">
    <name type="scientific">Scleroderma citrinum Foug A</name>
    <dbReference type="NCBI Taxonomy" id="1036808"/>
    <lineage>
        <taxon>Eukaryota</taxon>
        <taxon>Fungi</taxon>
        <taxon>Dikarya</taxon>
        <taxon>Basidiomycota</taxon>
        <taxon>Agaricomycotina</taxon>
        <taxon>Agaricomycetes</taxon>
        <taxon>Agaricomycetidae</taxon>
        <taxon>Boletales</taxon>
        <taxon>Sclerodermatineae</taxon>
        <taxon>Sclerodermataceae</taxon>
        <taxon>Scleroderma</taxon>
    </lineage>
</organism>
<sequence>MTANPQSPWMHANTLDQAVEAFNDMGPAVPFDDTDHEFGPTEPGPFSLPPPVISQHSGRPIRIPACFVDFLPGSSTHLAHMPLSACQEKAHLPQVPQVPVPSSPSTSDHSSSGSDDDAQPKPFISEPNSFGLYHTYFHQPMFVPLESLVTACDAPTLDTGDILSKGFVPPQSAMGPGKGEDAAPSNIFAPFTNPTCGLLMAWQYTGMNQKSAAELDRLVKIQMDPLYNTEDLQGFTHTRKMKLLDKFLQKKDNLFHEEHGWKCSSVSFHLPKEKACFRTEADALTISVDGIYHRDLTDIIKSTFEDSEHSFHMTPFTQHWKINEHHTVDVFSESFASPEIINTYKEVNALP</sequence>
<name>A0A0C2ZST6_9AGAM</name>
<dbReference type="STRING" id="1036808.A0A0C2ZST6"/>
<proteinExistence type="predicted"/>
<dbReference type="InParanoid" id="A0A0C2ZST6"/>
<dbReference type="EMBL" id="KN822027">
    <property type="protein sequence ID" value="KIM64583.1"/>
    <property type="molecule type" value="Genomic_DNA"/>
</dbReference>
<protein>
    <submittedName>
        <fullName evidence="2">Uncharacterized protein</fullName>
    </submittedName>
</protein>
<evidence type="ECO:0000256" key="1">
    <source>
        <dbReference type="SAM" id="MobiDB-lite"/>
    </source>
</evidence>
<keyword evidence="3" id="KW-1185">Reference proteome</keyword>
<feature type="compositionally biased region" description="Low complexity" evidence="1">
    <location>
        <begin position="103"/>
        <end position="113"/>
    </location>
</feature>
<dbReference type="Proteomes" id="UP000053989">
    <property type="component" value="Unassembled WGS sequence"/>
</dbReference>
<reference evidence="2 3" key="1">
    <citation type="submission" date="2014-04" db="EMBL/GenBank/DDBJ databases">
        <authorList>
            <consortium name="DOE Joint Genome Institute"/>
            <person name="Kuo A."/>
            <person name="Kohler A."/>
            <person name="Nagy L.G."/>
            <person name="Floudas D."/>
            <person name="Copeland A."/>
            <person name="Barry K.W."/>
            <person name="Cichocki N."/>
            <person name="Veneault-Fourrey C."/>
            <person name="LaButti K."/>
            <person name="Lindquist E.A."/>
            <person name="Lipzen A."/>
            <person name="Lundell T."/>
            <person name="Morin E."/>
            <person name="Murat C."/>
            <person name="Sun H."/>
            <person name="Tunlid A."/>
            <person name="Henrissat B."/>
            <person name="Grigoriev I.V."/>
            <person name="Hibbett D.S."/>
            <person name="Martin F."/>
            <person name="Nordberg H.P."/>
            <person name="Cantor M.N."/>
            <person name="Hua S.X."/>
        </authorList>
    </citation>
    <scope>NUCLEOTIDE SEQUENCE [LARGE SCALE GENOMIC DNA]</scope>
    <source>
        <strain evidence="2 3">Foug A</strain>
    </source>
</reference>
<reference evidence="3" key="2">
    <citation type="submission" date="2015-01" db="EMBL/GenBank/DDBJ databases">
        <title>Evolutionary Origins and Diversification of the Mycorrhizal Mutualists.</title>
        <authorList>
            <consortium name="DOE Joint Genome Institute"/>
            <consortium name="Mycorrhizal Genomics Consortium"/>
            <person name="Kohler A."/>
            <person name="Kuo A."/>
            <person name="Nagy L.G."/>
            <person name="Floudas D."/>
            <person name="Copeland A."/>
            <person name="Barry K.W."/>
            <person name="Cichocki N."/>
            <person name="Veneault-Fourrey C."/>
            <person name="LaButti K."/>
            <person name="Lindquist E.A."/>
            <person name="Lipzen A."/>
            <person name="Lundell T."/>
            <person name="Morin E."/>
            <person name="Murat C."/>
            <person name="Riley R."/>
            <person name="Ohm R."/>
            <person name="Sun H."/>
            <person name="Tunlid A."/>
            <person name="Henrissat B."/>
            <person name="Grigoriev I.V."/>
            <person name="Hibbett D.S."/>
            <person name="Martin F."/>
        </authorList>
    </citation>
    <scope>NUCLEOTIDE SEQUENCE [LARGE SCALE GENOMIC DNA]</scope>
    <source>
        <strain evidence="3">Foug A</strain>
    </source>
</reference>
<feature type="region of interest" description="Disordered" evidence="1">
    <location>
        <begin position="95"/>
        <end position="124"/>
    </location>
</feature>
<dbReference type="HOGENOM" id="CLU_790262_0_0_1"/>
<evidence type="ECO:0000313" key="3">
    <source>
        <dbReference type="Proteomes" id="UP000053989"/>
    </source>
</evidence>
<gene>
    <name evidence="2" type="ORF">SCLCIDRAFT_23320</name>
</gene>
<dbReference type="OrthoDB" id="3208495at2759"/>
<evidence type="ECO:0000313" key="2">
    <source>
        <dbReference type="EMBL" id="KIM64583.1"/>
    </source>
</evidence>